<dbReference type="Proteomes" id="UP001642520">
    <property type="component" value="Unassembled WGS sequence"/>
</dbReference>
<evidence type="ECO:0000313" key="6">
    <source>
        <dbReference type="Proteomes" id="UP001642520"/>
    </source>
</evidence>
<evidence type="ECO:0000256" key="2">
    <source>
        <dbReference type="ARBA" id="ARBA00024228"/>
    </source>
</evidence>
<dbReference type="EMBL" id="CAXAJV020001293">
    <property type="protein sequence ID" value="CAL7943932.1"/>
    <property type="molecule type" value="Genomic_DNA"/>
</dbReference>
<evidence type="ECO:0000256" key="1">
    <source>
        <dbReference type="ARBA" id="ARBA00024204"/>
    </source>
</evidence>
<comment type="caution">
    <text evidence="5">The sequence shown here is derived from an EMBL/GenBank/DDBJ whole genome shotgun (WGS) entry which is preliminary data.</text>
</comment>
<keyword evidence="6" id="KW-1185">Reference proteome</keyword>
<dbReference type="InterPro" id="IPR019171">
    <property type="entry name" value="MIX23"/>
</dbReference>
<dbReference type="PANTHER" id="PTHR31905">
    <property type="entry name" value="COILED-COIL DOMAIN-CONTAINING PROTEIN 58"/>
    <property type="match status" value="1"/>
</dbReference>
<evidence type="ECO:0000256" key="4">
    <source>
        <dbReference type="SAM" id="Coils"/>
    </source>
</evidence>
<dbReference type="Pfam" id="PF09774">
    <property type="entry name" value="MIX23"/>
    <property type="match status" value="1"/>
</dbReference>
<dbReference type="PANTHER" id="PTHR31905:SF2">
    <property type="entry name" value="PROTEIN MIX23"/>
    <property type="match status" value="1"/>
</dbReference>
<feature type="coiled-coil region" evidence="4">
    <location>
        <begin position="76"/>
        <end position="123"/>
    </location>
</feature>
<accession>A0ABP1NSQ8</accession>
<evidence type="ECO:0000256" key="3">
    <source>
        <dbReference type="ARBA" id="ARBA00030733"/>
    </source>
</evidence>
<comment type="similarity">
    <text evidence="1">Belongs to the MIX23 family.</text>
</comment>
<evidence type="ECO:0000313" key="5">
    <source>
        <dbReference type="EMBL" id="CAL7943932.1"/>
    </source>
</evidence>
<name>A0ABP1NSQ8_XYLVO</name>
<gene>
    <name evidence="5" type="ORF">XYLVIOL_LOCUS6383</name>
</gene>
<sequence>MIAMAAVSVECGDILEFQNALKNMRLVDDKIIYILNATIPTESFKGQVDPIARCKDLYEQIYSNFKKRELAIMNCLNTSKEKVKELKAQRDNGNENPQFLKALRKEQNNLRMLQSELNVEEIVKKRTSDVYYERCHSFYKPPKI</sequence>
<reference evidence="5 6" key="1">
    <citation type="submission" date="2024-08" db="EMBL/GenBank/DDBJ databases">
        <authorList>
            <person name="Will J Nash"/>
            <person name="Angela Man"/>
            <person name="Seanna McTaggart"/>
            <person name="Kendall Baker"/>
            <person name="Tom Barker"/>
            <person name="Leah Catchpole"/>
            <person name="Alex Durrant"/>
            <person name="Karim Gharbi"/>
            <person name="Naomi Irish"/>
            <person name="Gemy Kaithakottil"/>
            <person name="Debby Ku"/>
            <person name="Aaliyah Providence"/>
            <person name="Felix Shaw"/>
            <person name="David Swarbreck"/>
            <person name="Chris Watkins"/>
            <person name="Ann M. McCartney"/>
            <person name="Giulio Formenti"/>
            <person name="Alice Mouton"/>
            <person name="Noel Vella"/>
            <person name="Bjorn M von Reumont"/>
            <person name="Adriana Vella"/>
            <person name="Wilfried Haerty"/>
        </authorList>
    </citation>
    <scope>NUCLEOTIDE SEQUENCE [LARGE SCALE GENOMIC DNA]</scope>
</reference>
<proteinExistence type="inferred from homology"/>
<protein>
    <recommendedName>
        <fullName evidence="2">Protein MIX23</fullName>
    </recommendedName>
    <alternativeName>
        <fullName evidence="3">Coiled-coil domain-containing protein 58</fullName>
    </alternativeName>
</protein>
<organism evidence="5 6">
    <name type="scientific">Xylocopa violacea</name>
    <name type="common">Violet carpenter bee</name>
    <name type="synonym">Apis violacea</name>
    <dbReference type="NCBI Taxonomy" id="135666"/>
    <lineage>
        <taxon>Eukaryota</taxon>
        <taxon>Metazoa</taxon>
        <taxon>Ecdysozoa</taxon>
        <taxon>Arthropoda</taxon>
        <taxon>Hexapoda</taxon>
        <taxon>Insecta</taxon>
        <taxon>Pterygota</taxon>
        <taxon>Neoptera</taxon>
        <taxon>Endopterygota</taxon>
        <taxon>Hymenoptera</taxon>
        <taxon>Apocrita</taxon>
        <taxon>Aculeata</taxon>
        <taxon>Apoidea</taxon>
        <taxon>Anthophila</taxon>
        <taxon>Apidae</taxon>
        <taxon>Xylocopa</taxon>
        <taxon>Xylocopa</taxon>
    </lineage>
</organism>
<keyword evidence="4" id="KW-0175">Coiled coil</keyword>